<sequence>MRNVNIREVVFDGHKLPSAFTTLADFGIVDLPDEFSDGAFAFYNQKNGTPSNEFKVYRGVKNYKDFGKIVEYDHQTEVNFWTNSSLPPKSEQYCNKINGSDGSLFAPFVRKDKKIYIFSYEICRSIFLKFDKEVTFEGIPAFRFTPPPELLADPLDNEDNRCFCPDPGHGLANYCTAGAIRVEKCKKGIPIGLALPHFIKASKRLQDG</sequence>
<dbReference type="GO" id="GO:0007608">
    <property type="term" value="P:sensory perception of smell"/>
    <property type="evidence" value="ECO:0007669"/>
    <property type="project" value="UniProtKB-KW"/>
</dbReference>
<evidence type="ECO:0000256" key="10">
    <source>
        <dbReference type="ARBA" id="ARBA00023170"/>
    </source>
</evidence>
<dbReference type="Proteomes" id="UP000708208">
    <property type="component" value="Unassembled WGS sequence"/>
</dbReference>
<dbReference type="GO" id="GO:0005886">
    <property type="term" value="C:plasma membrane"/>
    <property type="evidence" value="ECO:0007669"/>
    <property type="project" value="UniProtKB-SubCell"/>
</dbReference>
<dbReference type="GO" id="GO:0005044">
    <property type="term" value="F:scavenger receptor activity"/>
    <property type="evidence" value="ECO:0007669"/>
    <property type="project" value="TreeGrafter"/>
</dbReference>
<keyword evidence="5" id="KW-0716">Sensory transduction</keyword>
<keyword evidence="10" id="KW-0675">Receptor</keyword>
<dbReference type="PANTHER" id="PTHR11923">
    <property type="entry name" value="SCAVENGER RECEPTOR CLASS B TYPE-1 SR-B1"/>
    <property type="match status" value="1"/>
</dbReference>
<accession>A0A8J2PH35</accession>
<protein>
    <submittedName>
        <fullName evidence="12">Uncharacterized protein</fullName>
    </submittedName>
</protein>
<gene>
    <name evidence="12" type="ORF">AFUS01_LOCUS24504</name>
</gene>
<evidence type="ECO:0000256" key="7">
    <source>
        <dbReference type="ARBA" id="ARBA00022725"/>
    </source>
</evidence>
<keyword evidence="7" id="KW-0552">Olfaction</keyword>
<keyword evidence="4" id="KW-1003">Cell membrane</keyword>
<evidence type="ECO:0000256" key="1">
    <source>
        <dbReference type="ARBA" id="ARBA00004141"/>
    </source>
</evidence>
<evidence type="ECO:0000256" key="4">
    <source>
        <dbReference type="ARBA" id="ARBA00022475"/>
    </source>
</evidence>
<evidence type="ECO:0000256" key="5">
    <source>
        <dbReference type="ARBA" id="ARBA00022606"/>
    </source>
</evidence>
<keyword evidence="11" id="KW-0325">Glycoprotein</keyword>
<comment type="subcellular location">
    <subcellularLocation>
        <location evidence="2">Cell membrane</location>
    </subcellularLocation>
    <subcellularLocation>
        <location evidence="1">Membrane</location>
        <topology evidence="1">Multi-pass membrane protein</topology>
    </subcellularLocation>
</comment>
<proteinExistence type="inferred from homology"/>
<comment type="similarity">
    <text evidence="3">Belongs to the CD36 family.</text>
</comment>
<evidence type="ECO:0000256" key="2">
    <source>
        <dbReference type="ARBA" id="ARBA00004236"/>
    </source>
</evidence>
<feature type="non-terminal residue" evidence="12">
    <location>
        <position position="1"/>
    </location>
</feature>
<evidence type="ECO:0000313" key="12">
    <source>
        <dbReference type="EMBL" id="CAG7785909.1"/>
    </source>
</evidence>
<keyword evidence="6" id="KW-0812">Transmembrane</keyword>
<dbReference type="OrthoDB" id="195015at2759"/>
<keyword evidence="13" id="KW-1185">Reference proteome</keyword>
<dbReference type="PANTHER" id="PTHR11923:SF69">
    <property type="entry name" value="SENSORY NEURON MEMBRANE PROTEIN 1"/>
    <property type="match status" value="1"/>
</dbReference>
<evidence type="ECO:0000256" key="8">
    <source>
        <dbReference type="ARBA" id="ARBA00022989"/>
    </source>
</evidence>
<dbReference type="AlphaFoldDB" id="A0A8J2PH35"/>
<name>A0A8J2PH35_9HEXA</name>
<reference evidence="12" key="1">
    <citation type="submission" date="2021-06" db="EMBL/GenBank/DDBJ databases">
        <authorList>
            <person name="Hodson N. C."/>
            <person name="Mongue J. A."/>
            <person name="Jaron S. K."/>
        </authorList>
    </citation>
    <scope>NUCLEOTIDE SEQUENCE</scope>
</reference>
<organism evidence="12 13">
    <name type="scientific">Allacma fusca</name>
    <dbReference type="NCBI Taxonomy" id="39272"/>
    <lineage>
        <taxon>Eukaryota</taxon>
        <taxon>Metazoa</taxon>
        <taxon>Ecdysozoa</taxon>
        <taxon>Arthropoda</taxon>
        <taxon>Hexapoda</taxon>
        <taxon>Collembola</taxon>
        <taxon>Symphypleona</taxon>
        <taxon>Sminthuridae</taxon>
        <taxon>Allacma</taxon>
    </lineage>
</organism>
<evidence type="ECO:0000256" key="11">
    <source>
        <dbReference type="ARBA" id="ARBA00023180"/>
    </source>
</evidence>
<evidence type="ECO:0000313" key="13">
    <source>
        <dbReference type="Proteomes" id="UP000708208"/>
    </source>
</evidence>
<dbReference type="InterPro" id="IPR002159">
    <property type="entry name" value="CD36_fam"/>
</dbReference>
<evidence type="ECO:0000256" key="3">
    <source>
        <dbReference type="ARBA" id="ARBA00010532"/>
    </source>
</evidence>
<keyword evidence="8" id="KW-1133">Transmembrane helix</keyword>
<keyword evidence="9" id="KW-0472">Membrane</keyword>
<comment type="caution">
    <text evidence="12">The sequence shown here is derived from an EMBL/GenBank/DDBJ whole genome shotgun (WGS) entry which is preliminary data.</text>
</comment>
<evidence type="ECO:0000256" key="6">
    <source>
        <dbReference type="ARBA" id="ARBA00022692"/>
    </source>
</evidence>
<dbReference type="EMBL" id="CAJVCH010306834">
    <property type="protein sequence ID" value="CAG7785909.1"/>
    <property type="molecule type" value="Genomic_DNA"/>
</dbReference>
<dbReference type="GO" id="GO:0005737">
    <property type="term" value="C:cytoplasm"/>
    <property type="evidence" value="ECO:0007669"/>
    <property type="project" value="TreeGrafter"/>
</dbReference>
<evidence type="ECO:0000256" key="9">
    <source>
        <dbReference type="ARBA" id="ARBA00023136"/>
    </source>
</evidence>
<dbReference type="Pfam" id="PF01130">
    <property type="entry name" value="CD36"/>
    <property type="match status" value="1"/>
</dbReference>